<feature type="transmembrane region" description="Helical" evidence="6">
    <location>
        <begin position="35"/>
        <end position="56"/>
    </location>
</feature>
<protein>
    <submittedName>
        <fullName evidence="7">Sodium-dependent phosphate cotransporter</fullName>
    </submittedName>
</protein>
<reference evidence="7 8" key="1">
    <citation type="submission" date="2017-10" db="EMBL/GenBank/DDBJ databases">
        <title>Sequencing the genomes of 1000 actinobacteria strains.</title>
        <authorList>
            <person name="Klenk H.-P."/>
        </authorList>
    </citation>
    <scope>NUCLEOTIDE SEQUENCE [LARGE SCALE GENOMIC DNA]</scope>
    <source>
        <strain evidence="7 8">DSM 20688</strain>
    </source>
</reference>
<dbReference type="GO" id="GO:0005436">
    <property type="term" value="F:sodium:phosphate symporter activity"/>
    <property type="evidence" value="ECO:0007669"/>
    <property type="project" value="InterPro"/>
</dbReference>
<evidence type="ECO:0000256" key="2">
    <source>
        <dbReference type="ARBA" id="ARBA00022475"/>
    </source>
</evidence>
<organism evidence="7 8">
    <name type="scientific">Corynebacterium renale</name>
    <dbReference type="NCBI Taxonomy" id="1724"/>
    <lineage>
        <taxon>Bacteria</taxon>
        <taxon>Bacillati</taxon>
        <taxon>Actinomycetota</taxon>
        <taxon>Actinomycetes</taxon>
        <taxon>Mycobacteriales</taxon>
        <taxon>Corynebacteriaceae</taxon>
        <taxon>Corynebacterium</taxon>
    </lineage>
</organism>
<feature type="transmembrane region" description="Helical" evidence="6">
    <location>
        <begin position="114"/>
        <end position="133"/>
    </location>
</feature>
<feature type="transmembrane region" description="Helical" evidence="6">
    <location>
        <begin position="335"/>
        <end position="360"/>
    </location>
</feature>
<evidence type="ECO:0000313" key="7">
    <source>
        <dbReference type="EMBL" id="PFG27963.1"/>
    </source>
</evidence>
<dbReference type="PANTHER" id="PTHR10010:SF46">
    <property type="entry name" value="SODIUM-DEPENDENT PHOSPHATE TRANSPORT PROTEIN 2B"/>
    <property type="match status" value="1"/>
</dbReference>
<keyword evidence="3 6" id="KW-0812">Transmembrane</keyword>
<dbReference type="EMBL" id="PDJF01000001">
    <property type="protein sequence ID" value="PFG27963.1"/>
    <property type="molecule type" value="Genomic_DNA"/>
</dbReference>
<keyword evidence="8" id="KW-1185">Reference proteome</keyword>
<dbReference type="AlphaFoldDB" id="A0A2A9DMY7"/>
<proteinExistence type="predicted"/>
<dbReference type="Proteomes" id="UP000221653">
    <property type="component" value="Unassembled WGS sequence"/>
</dbReference>
<accession>A0A2A9DMY7</accession>
<feature type="transmembrane region" description="Helical" evidence="6">
    <location>
        <begin position="153"/>
        <end position="172"/>
    </location>
</feature>
<feature type="transmembrane region" description="Helical" evidence="6">
    <location>
        <begin position="381"/>
        <end position="403"/>
    </location>
</feature>
<keyword evidence="5 6" id="KW-0472">Membrane</keyword>
<keyword evidence="4 6" id="KW-1133">Transmembrane helix</keyword>
<dbReference type="InterPro" id="IPR003841">
    <property type="entry name" value="Na/Pi_transpt"/>
</dbReference>
<dbReference type="PANTHER" id="PTHR10010">
    <property type="entry name" value="SOLUTE CARRIER FAMILY 34 SODIUM PHOSPHATE , MEMBER 2-RELATED"/>
    <property type="match status" value="1"/>
</dbReference>
<dbReference type="GO" id="GO:0005886">
    <property type="term" value="C:plasma membrane"/>
    <property type="evidence" value="ECO:0007669"/>
    <property type="project" value="UniProtKB-SubCell"/>
</dbReference>
<feature type="transmembrane region" description="Helical" evidence="6">
    <location>
        <begin position="224"/>
        <end position="252"/>
    </location>
</feature>
<feature type="transmembrane region" description="Helical" evidence="6">
    <location>
        <begin position="309"/>
        <end position="329"/>
    </location>
</feature>
<evidence type="ECO:0000256" key="6">
    <source>
        <dbReference type="SAM" id="Phobius"/>
    </source>
</evidence>
<evidence type="ECO:0000256" key="5">
    <source>
        <dbReference type="ARBA" id="ARBA00023136"/>
    </source>
</evidence>
<comment type="subcellular location">
    <subcellularLocation>
        <location evidence="1">Cell membrane</location>
        <topology evidence="1">Multi-pass membrane protein</topology>
    </subcellularLocation>
</comment>
<evidence type="ECO:0000256" key="4">
    <source>
        <dbReference type="ARBA" id="ARBA00022989"/>
    </source>
</evidence>
<evidence type="ECO:0000256" key="1">
    <source>
        <dbReference type="ARBA" id="ARBA00004651"/>
    </source>
</evidence>
<dbReference type="STRING" id="1724.GCA_001044175_02302"/>
<evidence type="ECO:0000313" key="8">
    <source>
        <dbReference type="Proteomes" id="UP000221653"/>
    </source>
</evidence>
<name>A0A2A9DMY7_9CORY</name>
<dbReference type="OrthoDB" id="9763003at2"/>
<evidence type="ECO:0000256" key="3">
    <source>
        <dbReference type="ARBA" id="ARBA00022692"/>
    </source>
</evidence>
<keyword evidence="2" id="KW-1003">Cell membrane</keyword>
<sequence length="405" mass="42044">MALVPTSPLGTQHSVNPKDIPASEDMVLLSTPGRVIRWLGVLVSVCALFVGVYLIIDGVYGAGAGYINQAVSLAVHPILGLALGVVVTALVQSSTTTTALVIAAVGTGAMSVEVAIPVIMGANIGTTITPLMASLSFADKHEHLRRALSGSSMHLLFNLSLVAVLFPLELLFRPLERLSAAIAQGLEFMDAIEVPAFAMDRLLEPLIGAVGTDGLLGSLFDVRLAGLIAILLGTAMVWTALRVMSSLIQTLFAATTKTVLESMFGASTASGFATGFLATVVVQASAVTISTTVPFAAAKTIRRRELFNIIVGANLGTTVGAFITAIAVPGALGTFAIQAALVHILFNLVGAIVFFSVPALRTQIRRIARQFGRFAARNVPVTVALFAALYVAAPLAVLGIGAWNS</sequence>
<dbReference type="RefSeq" id="WP_098388950.1">
    <property type="nucleotide sequence ID" value="NZ_LS483464.1"/>
</dbReference>
<dbReference type="GO" id="GO:0044341">
    <property type="term" value="P:sodium-dependent phosphate transport"/>
    <property type="evidence" value="ECO:0007669"/>
    <property type="project" value="InterPro"/>
</dbReference>
<comment type="caution">
    <text evidence="7">The sequence shown here is derived from an EMBL/GenBank/DDBJ whole genome shotgun (WGS) entry which is preliminary data.</text>
</comment>
<dbReference type="Pfam" id="PF02690">
    <property type="entry name" value="Na_Pi_cotrans"/>
    <property type="match status" value="2"/>
</dbReference>
<feature type="transmembrane region" description="Helical" evidence="6">
    <location>
        <begin position="76"/>
        <end position="102"/>
    </location>
</feature>
<dbReference type="NCBIfam" id="NF037997">
    <property type="entry name" value="Na_Pi_symport"/>
    <property type="match status" value="1"/>
</dbReference>
<gene>
    <name evidence="7" type="ORF">ATK06_1045</name>
</gene>